<reference evidence="1" key="1">
    <citation type="journal article" date="2020" name="New Phytol.">
        <title>Comparative genomics reveals dynamic genome evolution in host specialist ectomycorrhizal fungi.</title>
        <authorList>
            <person name="Lofgren L.A."/>
            <person name="Nguyen N.H."/>
            <person name="Vilgalys R."/>
            <person name="Ruytinx J."/>
            <person name="Liao H.L."/>
            <person name="Branco S."/>
            <person name="Kuo A."/>
            <person name="LaButti K."/>
            <person name="Lipzen A."/>
            <person name="Andreopoulos W."/>
            <person name="Pangilinan J."/>
            <person name="Riley R."/>
            <person name="Hundley H."/>
            <person name="Na H."/>
            <person name="Barry K."/>
            <person name="Grigoriev I.V."/>
            <person name="Stajich J.E."/>
            <person name="Kennedy P.G."/>
        </authorList>
    </citation>
    <scope>NUCLEOTIDE SEQUENCE</scope>
    <source>
        <strain evidence="1">DOB743</strain>
    </source>
</reference>
<keyword evidence="2" id="KW-1185">Reference proteome</keyword>
<protein>
    <submittedName>
        <fullName evidence="1">Uncharacterized protein</fullName>
    </submittedName>
</protein>
<comment type="caution">
    <text evidence="1">The sequence shown here is derived from an EMBL/GenBank/DDBJ whole genome shotgun (WGS) entry which is preliminary data.</text>
</comment>
<proteinExistence type="predicted"/>
<dbReference type="Gene3D" id="3.30.420.40">
    <property type="match status" value="1"/>
</dbReference>
<evidence type="ECO:0000313" key="1">
    <source>
        <dbReference type="EMBL" id="KAG1782062.1"/>
    </source>
</evidence>
<gene>
    <name evidence="1" type="ORF">EV702DRAFT_1177131</name>
</gene>
<accession>A0A9P7A489</accession>
<dbReference type="PANTHER" id="PTHR14187:SF5">
    <property type="entry name" value="HEAT SHOCK 70 KDA PROTEIN 12A"/>
    <property type="match status" value="1"/>
</dbReference>
<sequence length="613" mass="68811">MLPREPYKGPTRKLVLAFDVGTTFSGVSYCMLDPGEVPVIRGVARYPAQEHVGGDSKIPSILYYDLQGDVRAVGAEALQEHVIEQAEDEGWVKLAWWKLHLRAKHLASSHIRDGDIEPLPQGKSAVEVLADFMRYLFQCARTYIQESHLNFWRSVENSIEFVLTHPNGWEGPQQQQIRRAVELAGLISSKEEQSHVHLLTEGEASLHFCVTNVIASDTLSKTPIDVSDYWDDEEDQSDSQGVIVIDAGGGTIDLSAYSMKLSPTSFEEIAPAECESRSLQGSVFVTNRARALLQKKLSGSKHYSDPKIVAQMADTFDKSTKLRFRKPDEPSYIKFGTIRDKDLKYDIRSGQLKLAGQDIADLFEPSIEAIIDAFEQQRRVASTPISLVCLVGGFAASDWLFARLQSYFLPLGISFCRPDAHVNKAVADGAVSFYIDHLVSSRVARATYGVECFTPYYSEDPEHQVRQHKSFIDATGELCIPDYFESILLKGTKVSELREFRKTFHKIRKTLAGCKSHESELLCYNGALQEPQWLDSDRSSFTTLCTITADLRKVSQTLRPLKSTLDQSNYYKIEYDVIILFGHTELKAQISWKNKNVAKGVEKRGPASIVYGE</sequence>
<dbReference type="EMBL" id="JABBWD010000004">
    <property type="protein sequence ID" value="KAG1782062.1"/>
    <property type="molecule type" value="Genomic_DNA"/>
</dbReference>
<evidence type="ECO:0000313" key="2">
    <source>
        <dbReference type="Proteomes" id="UP000714275"/>
    </source>
</evidence>
<name>A0A9P7A489_9AGAM</name>
<dbReference type="Proteomes" id="UP000714275">
    <property type="component" value="Unassembled WGS sequence"/>
</dbReference>
<dbReference type="PANTHER" id="PTHR14187">
    <property type="entry name" value="ALPHA KINASE/ELONGATION FACTOR 2 KINASE"/>
    <property type="match status" value="1"/>
</dbReference>
<dbReference type="CDD" id="cd10170">
    <property type="entry name" value="ASKHA_NBD_HSP70"/>
    <property type="match status" value="1"/>
</dbReference>
<organism evidence="1 2">
    <name type="scientific">Suillus placidus</name>
    <dbReference type="NCBI Taxonomy" id="48579"/>
    <lineage>
        <taxon>Eukaryota</taxon>
        <taxon>Fungi</taxon>
        <taxon>Dikarya</taxon>
        <taxon>Basidiomycota</taxon>
        <taxon>Agaricomycotina</taxon>
        <taxon>Agaricomycetes</taxon>
        <taxon>Agaricomycetidae</taxon>
        <taxon>Boletales</taxon>
        <taxon>Suillineae</taxon>
        <taxon>Suillaceae</taxon>
        <taxon>Suillus</taxon>
    </lineage>
</organism>
<dbReference type="OrthoDB" id="2963168at2759"/>
<dbReference type="SUPFAM" id="SSF53067">
    <property type="entry name" value="Actin-like ATPase domain"/>
    <property type="match status" value="2"/>
</dbReference>
<dbReference type="AlphaFoldDB" id="A0A9P7A489"/>
<dbReference type="InterPro" id="IPR043129">
    <property type="entry name" value="ATPase_NBD"/>
</dbReference>